<proteinExistence type="predicted"/>
<comment type="caution">
    <text evidence="1">The sequence shown here is derived from an EMBL/GenBank/DDBJ whole genome shotgun (WGS) entry which is preliminary data.</text>
</comment>
<gene>
    <name evidence="1" type="ORF">B0H24_100563</name>
</gene>
<organism evidence="1 2">
    <name type="scientific">Marinobacter persicus</name>
    <dbReference type="NCBI Taxonomy" id="930118"/>
    <lineage>
        <taxon>Bacteria</taxon>
        <taxon>Pseudomonadati</taxon>
        <taxon>Pseudomonadota</taxon>
        <taxon>Gammaproteobacteria</taxon>
        <taxon>Pseudomonadales</taxon>
        <taxon>Marinobacteraceae</taxon>
        <taxon>Marinobacter</taxon>
    </lineage>
</organism>
<reference evidence="1 2" key="1">
    <citation type="submission" date="2018-02" db="EMBL/GenBank/DDBJ databases">
        <title>Subsurface microbial communities from deep shales in Ohio and West Virginia, USA.</title>
        <authorList>
            <person name="Wrighton K."/>
        </authorList>
    </citation>
    <scope>NUCLEOTIDE SEQUENCE [LARGE SCALE GENOMIC DNA]</scope>
    <source>
        <strain evidence="1 2">UTICA-S1B9</strain>
    </source>
</reference>
<dbReference type="EMBL" id="PTIU01000005">
    <property type="protein sequence ID" value="PPK55482.1"/>
    <property type="molecule type" value="Genomic_DNA"/>
</dbReference>
<sequence>MAELERYRDVFTACFGKAFPLAAPPFVSSLRTDTAKNNQELAGTPVVRSPFSNAFSRSCGGIGRLIRKPWAMLQL</sequence>
<accession>A0A2S6G8D4</accession>
<dbReference type="AlphaFoldDB" id="A0A2S6G8D4"/>
<evidence type="ECO:0000313" key="2">
    <source>
        <dbReference type="Proteomes" id="UP000239446"/>
    </source>
</evidence>
<evidence type="ECO:0000313" key="1">
    <source>
        <dbReference type="EMBL" id="PPK55482.1"/>
    </source>
</evidence>
<dbReference type="Proteomes" id="UP000239446">
    <property type="component" value="Unassembled WGS sequence"/>
</dbReference>
<protein>
    <submittedName>
        <fullName evidence="1">Uncharacterized protein</fullName>
    </submittedName>
</protein>
<name>A0A2S6G8D4_9GAMM</name>